<feature type="domain" description="Solute-binding protein family 5" evidence="4">
    <location>
        <begin position="72"/>
        <end position="440"/>
    </location>
</feature>
<evidence type="ECO:0000313" key="5">
    <source>
        <dbReference type="EMBL" id="OGD13928.1"/>
    </source>
</evidence>
<dbReference type="SUPFAM" id="SSF53850">
    <property type="entry name" value="Periplasmic binding protein-like II"/>
    <property type="match status" value="1"/>
</dbReference>
<accession>A0A1F5A6I2</accession>
<dbReference type="GO" id="GO:0043190">
    <property type="term" value="C:ATP-binding cassette (ABC) transporter complex"/>
    <property type="evidence" value="ECO:0007669"/>
    <property type="project" value="InterPro"/>
</dbReference>
<dbReference type="GO" id="GO:0030288">
    <property type="term" value="C:outer membrane-bounded periplasmic space"/>
    <property type="evidence" value="ECO:0007669"/>
    <property type="project" value="UniProtKB-ARBA"/>
</dbReference>
<dbReference type="InterPro" id="IPR039424">
    <property type="entry name" value="SBP_5"/>
</dbReference>
<organism evidence="5 6">
    <name type="scientific">Candidatus Sediminicultor quintus</name>
    <dbReference type="NCBI Taxonomy" id="1797291"/>
    <lineage>
        <taxon>Bacteria</taxon>
        <taxon>Pseudomonadati</taxon>
        <taxon>Atribacterota</taxon>
        <taxon>Candidatus Phoenicimicrobiia</taxon>
        <taxon>Candidatus Pheonicimicrobiales</taxon>
        <taxon>Candidatus Phoenicimicrobiaceae</taxon>
        <taxon>Candidatus Sediminicultor</taxon>
    </lineage>
</organism>
<name>A0A1F5A6I2_9BACT</name>
<comment type="similarity">
    <text evidence="1">Belongs to the bacterial solute-binding protein 5 family.</text>
</comment>
<dbReference type="InterPro" id="IPR000914">
    <property type="entry name" value="SBP_5_dom"/>
</dbReference>
<dbReference type="GO" id="GO:1904680">
    <property type="term" value="F:peptide transmembrane transporter activity"/>
    <property type="evidence" value="ECO:0007669"/>
    <property type="project" value="TreeGrafter"/>
</dbReference>
<dbReference type="PANTHER" id="PTHR30290:SF9">
    <property type="entry name" value="OLIGOPEPTIDE-BINDING PROTEIN APPA"/>
    <property type="match status" value="1"/>
</dbReference>
<protein>
    <recommendedName>
        <fullName evidence="4">Solute-binding protein family 5 domain-containing protein</fullName>
    </recommendedName>
</protein>
<keyword evidence="3" id="KW-0732">Signal</keyword>
<reference evidence="5 6" key="1">
    <citation type="journal article" date="2016" name="Nat. Commun.">
        <title>Thousands of microbial genomes shed light on interconnected biogeochemical processes in an aquifer system.</title>
        <authorList>
            <person name="Anantharaman K."/>
            <person name="Brown C.T."/>
            <person name="Hug L.A."/>
            <person name="Sharon I."/>
            <person name="Castelle C.J."/>
            <person name="Probst A.J."/>
            <person name="Thomas B.C."/>
            <person name="Singh A."/>
            <person name="Wilkins M.J."/>
            <person name="Karaoz U."/>
            <person name="Brodie E.L."/>
            <person name="Williams K.H."/>
            <person name="Hubbard S.S."/>
            <person name="Banfield J.F."/>
        </authorList>
    </citation>
    <scope>NUCLEOTIDE SEQUENCE [LARGE SCALE GENOMIC DNA]</scope>
</reference>
<dbReference type="PIRSF" id="PIRSF002741">
    <property type="entry name" value="MppA"/>
    <property type="match status" value="1"/>
</dbReference>
<dbReference type="CDD" id="cd08512">
    <property type="entry name" value="PBP2_NikA_DppA_OppA_like_7"/>
    <property type="match status" value="1"/>
</dbReference>
<dbReference type="PANTHER" id="PTHR30290">
    <property type="entry name" value="PERIPLASMIC BINDING COMPONENT OF ABC TRANSPORTER"/>
    <property type="match status" value="1"/>
</dbReference>
<dbReference type="GO" id="GO:0015833">
    <property type="term" value="P:peptide transport"/>
    <property type="evidence" value="ECO:0007669"/>
    <property type="project" value="TreeGrafter"/>
</dbReference>
<evidence type="ECO:0000313" key="6">
    <source>
        <dbReference type="Proteomes" id="UP000177701"/>
    </source>
</evidence>
<dbReference type="STRING" id="1797291.A2V47_03800"/>
<evidence type="ECO:0000256" key="3">
    <source>
        <dbReference type="ARBA" id="ARBA00022729"/>
    </source>
</evidence>
<sequence length="540" mass="61286">MLNRKLRILFLVLCMIGVLVGISNAGFASGIVRVSSTFPVLIDPATGADFQSIMAIVNLYDPLISMDYEGNIIPHIADSWNVSPDGLTYTFHLRSGIKFYDGRELTAEDVKFSMDRTLAIGEGNAYIWRGKIKEIEVVDKYTVVFHMETVFGPFLNSLLSFFIVNKDLVKENITTGSYGDMGDYGKTYILDNAVGSGAYMIEDFKRAEYLLMKKNPNYFLAIDPLAPDQFKMIASTEEVAVKTMMANRDLEMTNIWMTGETLEFLSKIDGIELCELTLGNQEFFTMNTTRPPLDDIHVRKALAWAFDYDAAKKLVPASSQPKGPTPQILSGSCPDCFQYHRDLEKAKAELKQSKYYGKFDQYPIEAVWFSSVTREKMTMLLMANAAEIGLNINIIKTTWSLLSQNVTKPETTPFMYLIQYNPAYPEAISLIEGRYHSRGAGTWAQGEWLRDPKLDKMIDDVLSTPDKDERYAKTREVAKYIVDLCPSIFVIEAPSRSAYQAVYMDWPAAKGEVVPAAYNYQYRMRFIKMYPEKREALLKK</sequence>
<dbReference type="Gene3D" id="3.10.105.10">
    <property type="entry name" value="Dipeptide-binding Protein, Domain 3"/>
    <property type="match status" value="1"/>
</dbReference>
<dbReference type="EMBL" id="MEYH01000097">
    <property type="protein sequence ID" value="OGD13928.1"/>
    <property type="molecule type" value="Genomic_DNA"/>
</dbReference>
<dbReference type="AlphaFoldDB" id="A0A1F5A6I2"/>
<evidence type="ECO:0000259" key="4">
    <source>
        <dbReference type="Pfam" id="PF00496"/>
    </source>
</evidence>
<keyword evidence="2" id="KW-0813">Transport</keyword>
<evidence type="ECO:0000256" key="2">
    <source>
        <dbReference type="ARBA" id="ARBA00022448"/>
    </source>
</evidence>
<dbReference type="Pfam" id="PF00496">
    <property type="entry name" value="SBP_bac_5"/>
    <property type="match status" value="1"/>
</dbReference>
<evidence type="ECO:0000256" key="1">
    <source>
        <dbReference type="ARBA" id="ARBA00005695"/>
    </source>
</evidence>
<dbReference type="Proteomes" id="UP000177701">
    <property type="component" value="Unassembled WGS sequence"/>
</dbReference>
<gene>
    <name evidence="5" type="ORF">A2V47_03800</name>
</gene>
<dbReference type="InterPro" id="IPR030678">
    <property type="entry name" value="Peptide/Ni-bd"/>
</dbReference>
<proteinExistence type="inferred from homology"/>
<comment type="caution">
    <text evidence="5">The sequence shown here is derived from an EMBL/GenBank/DDBJ whole genome shotgun (WGS) entry which is preliminary data.</text>
</comment>
<dbReference type="Gene3D" id="3.40.190.10">
    <property type="entry name" value="Periplasmic binding protein-like II"/>
    <property type="match status" value="1"/>
</dbReference>